<dbReference type="SUPFAM" id="SSF55811">
    <property type="entry name" value="Nudix"/>
    <property type="match status" value="1"/>
</dbReference>
<feature type="domain" description="Nudix hydrolase" evidence="1">
    <location>
        <begin position="50"/>
        <end position="183"/>
    </location>
</feature>
<dbReference type="RefSeq" id="WP_183608772.1">
    <property type="nucleotide sequence ID" value="NZ_JACHAZ010000004.1"/>
</dbReference>
<dbReference type="GO" id="GO:0003824">
    <property type="term" value="F:catalytic activity"/>
    <property type="evidence" value="ECO:0007669"/>
    <property type="project" value="UniProtKB-ARBA"/>
</dbReference>
<dbReference type="InterPro" id="IPR015797">
    <property type="entry name" value="NUDIX_hydrolase-like_dom_sf"/>
</dbReference>
<dbReference type="PROSITE" id="PS51462">
    <property type="entry name" value="NUDIX"/>
    <property type="match status" value="1"/>
</dbReference>
<reference evidence="2 3" key="1">
    <citation type="submission" date="2020-08" db="EMBL/GenBank/DDBJ databases">
        <title>Genomic Encyclopedia of Type Strains, Phase IV (KMG-V): Genome sequencing to study the core and pangenomes of soil and plant-associated prokaryotes.</title>
        <authorList>
            <person name="Whitman W."/>
        </authorList>
    </citation>
    <scope>NUCLEOTIDE SEQUENCE [LARGE SCALE GENOMIC DNA]</scope>
    <source>
        <strain evidence="2 3">SEMIA 415</strain>
    </source>
</reference>
<evidence type="ECO:0000313" key="2">
    <source>
        <dbReference type="EMBL" id="MBB4291996.1"/>
    </source>
</evidence>
<dbReference type="PANTHER" id="PTHR43736:SF1">
    <property type="entry name" value="DIHYDRONEOPTERIN TRIPHOSPHATE DIPHOSPHATASE"/>
    <property type="match status" value="1"/>
</dbReference>
<comment type="caution">
    <text evidence="2">The sequence shown here is derived from an EMBL/GenBank/DDBJ whole genome shotgun (WGS) entry which is preliminary data.</text>
</comment>
<dbReference type="EMBL" id="JACIGO010000005">
    <property type="protein sequence ID" value="MBB4291996.1"/>
    <property type="molecule type" value="Genomic_DNA"/>
</dbReference>
<evidence type="ECO:0000259" key="1">
    <source>
        <dbReference type="PROSITE" id="PS51462"/>
    </source>
</evidence>
<dbReference type="Gene3D" id="3.90.79.10">
    <property type="entry name" value="Nucleoside Triphosphate Pyrophosphohydrolase"/>
    <property type="match status" value="1"/>
</dbReference>
<dbReference type="InterPro" id="IPR000086">
    <property type="entry name" value="NUDIX_hydrolase_dom"/>
</dbReference>
<proteinExistence type="predicted"/>
<dbReference type="AlphaFoldDB" id="A0AAE2MMF3"/>
<protein>
    <submittedName>
        <fullName evidence="2">8-oxo-dGTP pyrophosphatase MutT (NUDIX family)</fullName>
    </submittedName>
</protein>
<sequence length="184" mass="21049">MTDLNSFKQKIETYALKASSQQNERDYQNAVRTIDLLTSVREPFGRDPNFSHITASAWVMNESRSALILTHHKKLDTWLQVGGHCDGDPCPERVALKEANEETGLKSIRQMSTEPVDIDIHLVPANAKEPAHYHYDVRYILLADENEPLGMSDESNDLRWVRFSELDLFTNRPSVLIAREKRGL</sequence>
<dbReference type="Pfam" id="PF00293">
    <property type="entry name" value="NUDIX"/>
    <property type="match status" value="1"/>
</dbReference>
<accession>A0AAE2MMF3</accession>
<organism evidence="2 3">
    <name type="scientific">Rhizobium leguminosarum</name>
    <dbReference type="NCBI Taxonomy" id="384"/>
    <lineage>
        <taxon>Bacteria</taxon>
        <taxon>Pseudomonadati</taxon>
        <taxon>Pseudomonadota</taxon>
        <taxon>Alphaproteobacteria</taxon>
        <taxon>Hyphomicrobiales</taxon>
        <taxon>Rhizobiaceae</taxon>
        <taxon>Rhizobium/Agrobacterium group</taxon>
        <taxon>Rhizobium</taxon>
    </lineage>
</organism>
<dbReference type="PANTHER" id="PTHR43736">
    <property type="entry name" value="ADP-RIBOSE PYROPHOSPHATASE"/>
    <property type="match status" value="1"/>
</dbReference>
<dbReference type="CDD" id="cd03674">
    <property type="entry name" value="NUDIX_Hydrolase"/>
    <property type="match status" value="1"/>
</dbReference>
<dbReference type="Proteomes" id="UP000538507">
    <property type="component" value="Unassembled WGS sequence"/>
</dbReference>
<name>A0AAE2MMF3_RHILE</name>
<evidence type="ECO:0000313" key="3">
    <source>
        <dbReference type="Proteomes" id="UP000538507"/>
    </source>
</evidence>
<gene>
    <name evidence="2" type="ORF">GGE16_004072</name>
</gene>